<keyword evidence="5" id="KW-1185">Reference proteome</keyword>
<dbReference type="Gene3D" id="3.10.450.50">
    <property type="match status" value="1"/>
</dbReference>
<dbReference type="AlphaFoldDB" id="A0A917RKU8"/>
<evidence type="ECO:0000256" key="1">
    <source>
        <dbReference type="SAM" id="MobiDB-lite"/>
    </source>
</evidence>
<dbReference type="InterPro" id="IPR032710">
    <property type="entry name" value="NTF2-like_dom_sf"/>
</dbReference>
<gene>
    <name evidence="4" type="ORF">GCM10007964_63380</name>
</gene>
<dbReference type="EMBL" id="BMNT01000044">
    <property type="protein sequence ID" value="GGL12656.1"/>
    <property type="molecule type" value="Genomic_DNA"/>
</dbReference>
<name>A0A917RKU8_9ACTN</name>
<feature type="signal peptide" evidence="2">
    <location>
        <begin position="1"/>
        <end position="23"/>
    </location>
</feature>
<comment type="caution">
    <text evidence="4">The sequence shown here is derived from an EMBL/GenBank/DDBJ whole genome shotgun (WGS) entry which is preliminary data.</text>
</comment>
<organism evidence="4 5">
    <name type="scientific">Sphaerisporangium melleum</name>
    <dbReference type="NCBI Taxonomy" id="321316"/>
    <lineage>
        <taxon>Bacteria</taxon>
        <taxon>Bacillati</taxon>
        <taxon>Actinomycetota</taxon>
        <taxon>Actinomycetes</taxon>
        <taxon>Streptosporangiales</taxon>
        <taxon>Streptosporangiaceae</taxon>
        <taxon>Sphaerisporangium</taxon>
    </lineage>
</organism>
<protein>
    <recommendedName>
        <fullName evidence="3">DUF4440 domain-containing protein</fullName>
    </recommendedName>
</protein>
<evidence type="ECO:0000256" key="2">
    <source>
        <dbReference type="SAM" id="SignalP"/>
    </source>
</evidence>
<feature type="chain" id="PRO_5036673225" description="DUF4440 domain-containing protein" evidence="2">
    <location>
        <begin position="24"/>
        <end position="201"/>
    </location>
</feature>
<evidence type="ECO:0000313" key="4">
    <source>
        <dbReference type="EMBL" id="GGL12656.1"/>
    </source>
</evidence>
<sequence length="201" mass="20794">MRLALAAGLGTASIGAAAPAATASPADLMTRVAVGASAVISPATPSSTDVAKASSPVSADSVQASAGTPADLTALARIRSRQESAWVRGDGRAYAAEYAPEADLVNILGEHLHGREGIATALQRYFRTSLRHTRPLVTEETVRFVSPVTAVIVRKGCVLYGAEKACRADTLSVNTSVAVKSGGEWLLTSFHNTLVRPPGRS</sequence>
<reference evidence="4" key="1">
    <citation type="journal article" date="2014" name="Int. J. Syst. Evol. Microbiol.">
        <title>Complete genome sequence of Corynebacterium casei LMG S-19264T (=DSM 44701T), isolated from a smear-ripened cheese.</title>
        <authorList>
            <consortium name="US DOE Joint Genome Institute (JGI-PGF)"/>
            <person name="Walter F."/>
            <person name="Albersmeier A."/>
            <person name="Kalinowski J."/>
            <person name="Ruckert C."/>
        </authorList>
    </citation>
    <scope>NUCLEOTIDE SEQUENCE</scope>
    <source>
        <strain evidence="4">JCM 13064</strain>
    </source>
</reference>
<dbReference type="InterPro" id="IPR011944">
    <property type="entry name" value="Steroid_delta5-4_isomerase"/>
</dbReference>
<dbReference type="SUPFAM" id="SSF54427">
    <property type="entry name" value="NTF2-like"/>
    <property type="match status" value="1"/>
</dbReference>
<dbReference type="NCBIfam" id="TIGR02246">
    <property type="entry name" value="SgcJ/EcaC family oxidoreductase"/>
    <property type="match status" value="1"/>
</dbReference>
<proteinExistence type="predicted"/>
<dbReference type="InterPro" id="IPR027843">
    <property type="entry name" value="DUF4440"/>
</dbReference>
<reference evidence="4" key="2">
    <citation type="submission" date="2020-09" db="EMBL/GenBank/DDBJ databases">
        <authorList>
            <person name="Sun Q."/>
            <person name="Ohkuma M."/>
        </authorList>
    </citation>
    <scope>NUCLEOTIDE SEQUENCE</scope>
    <source>
        <strain evidence="4">JCM 13064</strain>
    </source>
</reference>
<accession>A0A917RKU8</accession>
<evidence type="ECO:0000313" key="5">
    <source>
        <dbReference type="Proteomes" id="UP000645217"/>
    </source>
</evidence>
<keyword evidence="2" id="KW-0732">Signal</keyword>
<feature type="domain" description="DUF4440" evidence="3">
    <location>
        <begin position="76"/>
        <end position="187"/>
    </location>
</feature>
<dbReference type="Pfam" id="PF14534">
    <property type="entry name" value="DUF4440"/>
    <property type="match status" value="1"/>
</dbReference>
<dbReference type="Proteomes" id="UP000645217">
    <property type="component" value="Unassembled WGS sequence"/>
</dbReference>
<feature type="region of interest" description="Disordered" evidence="1">
    <location>
        <begin position="43"/>
        <end position="64"/>
    </location>
</feature>
<evidence type="ECO:0000259" key="3">
    <source>
        <dbReference type="Pfam" id="PF14534"/>
    </source>
</evidence>